<feature type="transmembrane region" description="Helical" evidence="7">
    <location>
        <begin position="236"/>
        <end position="258"/>
    </location>
</feature>
<evidence type="ECO:0000313" key="9">
    <source>
        <dbReference type="EMBL" id="KUL22410.1"/>
    </source>
</evidence>
<evidence type="ECO:0000256" key="1">
    <source>
        <dbReference type="ARBA" id="ARBA00004651"/>
    </source>
</evidence>
<proteinExistence type="predicted"/>
<feature type="transmembrane region" description="Helical" evidence="7">
    <location>
        <begin position="201"/>
        <end position="224"/>
    </location>
</feature>
<keyword evidence="2" id="KW-1003">Cell membrane</keyword>
<comment type="caution">
    <text evidence="9">The sequence shown here is derived from an EMBL/GenBank/DDBJ whole genome shotgun (WGS) entry which is preliminary data.</text>
</comment>
<feature type="transmembrane region" description="Helical" evidence="7">
    <location>
        <begin position="113"/>
        <end position="139"/>
    </location>
</feature>
<dbReference type="InterPro" id="IPR020846">
    <property type="entry name" value="MFS_dom"/>
</dbReference>
<dbReference type="PANTHER" id="PTHR23513">
    <property type="entry name" value="INTEGRAL MEMBRANE EFFLUX PROTEIN-RELATED"/>
    <property type="match status" value="1"/>
</dbReference>
<keyword evidence="3 7" id="KW-0812">Transmembrane</keyword>
<feature type="transmembrane region" description="Helical" evidence="7">
    <location>
        <begin position="6"/>
        <end position="28"/>
    </location>
</feature>
<feature type="transmembrane region" description="Helical" evidence="7">
    <location>
        <begin position="264"/>
        <end position="285"/>
    </location>
</feature>
<dbReference type="SUPFAM" id="SSF103473">
    <property type="entry name" value="MFS general substrate transporter"/>
    <property type="match status" value="1"/>
</dbReference>
<feature type="transmembrane region" description="Helical" evidence="7">
    <location>
        <begin position="177"/>
        <end position="195"/>
    </location>
</feature>
<feature type="compositionally biased region" description="Polar residues" evidence="6">
    <location>
        <begin position="307"/>
        <end position="320"/>
    </location>
</feature>
<evidence type="ECO:0000256" key="5">
    <source>
        <dbReference type="ARBA" id="ARBA00023136"/>
    </source>
</evidence>
<dbReference type="PROSITE" id="PS50850">
    <property type="entry name" value="MFS"/>
    <property type="match status" value="1"/>
</dbReference>
<keyword evidence="10" id="KW-1185">Reference proteome</keyword>
<evidence type="ECO:0000256" key="2">
    <source>
        <dbReference type="ARBA" id="ARBA00022475"/>
    </source>
</evidence>
<keyword evidence="5 7" id="KW-0472">Membrane</keyword>
<evidence type="ECO:0000259" key="8">
    <source>
        <dbReference type="PROSITE" id="PS50850"/>
    </source>
</evidence>
<feature type="transmembrane region" description="Helical" evidence="7">
    <location>
        <begin position="145"/>
        <end position="165"/>
    </location>
</feature>
<evidence type="ECO:0000256" key="7">
    <source>
        <dbReference type="SAM" id="Phobius"/>
    </source>
</evidence>
<feature type="transmembrane region" description="Helical" evidence="7">
    <location>
        <begin position="67"/>
        <end position="87"/>
    </location>
</feature>
<dbReference type="OrthoDB" id="4202875at2"/>
<protein>
    <recommendedName>
        <fullName evidence="8">Major facilitator superfamily (MFS) profile domain-containing protein</fullName>
    </recommendedName>
</protein>
<evidence type="ECO:0000256" key="4">
    <source>
        <dbReference type="ARBA" id="ARBA00022989"/>
    </source>
</evidence>
<evidence type="ECO:0000313" key="10">
    <source>
        <dbReference type="Proteomes" id="UP000053244"/>
    </source>
</evidence>
<gene>
    <name evidence="9" type="ORF">ADL15_48645</name>
</gene>
<sequence length="320" mass="31873">MAAGVLVVAGCLSPLLLGGLSSLLGELVPDDRARAFSFDAGTYGAAGIVGPALAAIVAGWAGAGWSMLALGGFVALGAGLFLTLPVPRRPAPVQRLRVRPLAGFAVMVRRRPLGAVTLASSVHMLGFGALPLAAAAIATTAGRPALTGLVLSALACGGLLGSVLCTRLPVVHRRPEPAVLVCCAAMAVPFLLTALGPPVWALLVLFALAGLFTGPVSVAVFTTRDREAPPELRTQVFTLGAGFKVTAASAGAAVGGLLASHPPAVLLSAIAGCQLLGAVLGALVLRTRNRPPRGAEGGATPGIRPSGSRSSTGAARWSSS</sequence>
<dbReference type="Gene3D" id="1.20.1250.20">
    <property type="entry name" value="MFS general substrate transporter like domains"/>
    <property type="match status" value="1"/>
</dbReference>
<dbReference type="AlphaFoldDB" id="A0A101J8X7"/>
<dbReference type="PANTHER" id="PTHR23513:SF11">
    <property type="entry name" value="STAPHYLOFERRIN A TRANSPORTER"/>
    <property type="match status" value="1"/>
</dbReference>
<feature type="domain" description="Major facilitator superfamily (MFS) profile" evidence="8">
    <location>
        <begin position="112"/>
        <end position="320"/>
    </location>
</feature>
<dbReference type="GO" id="GO:0022857">
    <property type="term" value="F:transmembrane transporter activity"/>
    <property type="evidence" value="ECO:0007669"/>
    <property type="project" value="InterPro"/>
</dbReference>
<evidence type="ECO:0000256" key="3">
    <source>
        <dbReference type="ARBA" id="ARBA00022692"/>
    </source>
</evidence>
<dbReference type="InterPro" id="IPR036259">
    <property type="entry name" value="MFS_trans_sf"/>
</dbReference>
<feature type="region of interest" description="Disordered" evidence="6">
    <location>
        <begin position="290"/>
        <end position="320"/>
    </location>
</feature>
<dbReference type="EMBL" id="LLZH01000342">
    <property type="protein sequence ID" value="KUL22410.1"/>
    <property type="molecule type" value="Genomic_DNA"/>
</dbReference>
<comment type="subcellular location">
    <subcellularLocation>
        <location evidence="1">Cell membrane</location>
        <topology evidence="1">Multi-pass membrane protein</topology>
    </subcellularLocation>
</comment>
<dbReference type="Pfam" id="PF07690">
    <property type="entry name" value="MFS_1"/>
    <property type="match status" value="1"/>
</dbReference>
<accession>A0A101J8X7</accession>
<reference evidence="9 10" key="1">
    <citation type="submission" date="2015-10" db="EMBL/GenBank/DDBJ databases">
        <authorList>
            <person name="Gilbert D.G."/>
        </authorList>
    </citation>
    <scope>NUCLEOTIDE SEQUENCE [LARGE SCALE GENOMIC DNA]</scope>
    <source>
        <strain evidence="9 10">NRRL B-16712</strain>
    </source>
</reference>
<evidence type="ECO:0000256" key="6">
    <source>
        <dbReference type="SAM" id="MobiDB-lite"/>
    </source>
</evidence>
<organism evidence="9 10">
    <name type="scientific">Actinoplanes awajinensis subsp. mycoplanecinus</name>
    <dbReference type="NCBI Taxonomy" id="135947"/>
    <lineage>
        <taxon>Bacteria</taxon>
        <taxon>Bacillati</taxon>
        <taxon>Actinomycetota</taxon>
        <taxon>Actinomycetes</taxon>
        <taxon>Micromonosporales</taxon>
        <taxon>Micromonosporaceae</taxon>
        <taxon>Actinoplanes</taxon>
    </lineage>
</organism>
<feature type="transmembrane region" description="Helical" evidence="7">
    <location>
        <begin position="40"/>
        <end position="61"/>
    </location>
</feature>
<dbReference type="GO" id="GO:0005886">
    <property type="term" value="C:plasma membrane"/>
    <property type="evidence" value="ECO:0007669"/>
    <property type="project" value="UniProtKB-SubCell"/>
</dbReference>
<dbReference type="RefSeq" id="WP_067707552.1">
    <property type="nucleotide sequence ID" value="NZ_LLZH01000342.1"/>
</dbReference>
<name>A0A101J8X7_9ACTN</name>
<keyword evidence="4 7" id="KW-1133">Transmembrane helix</keyword>
<dbReference type="InterPro" id="IPR011701">
    <property type="entry name" value="MFS"/>
</dbReference>
<dbReference type="Proteomes" id="UP000053244">
    <property type="component" value="Unassembled WGS sequence"/>
</dbReference>